<evidence type="ECO:0000256" key="3">
    <source>
        <dbReference type="ARBA" id="ARBA00022676"/>
    </source>
</evidence>
<reference evidence="10 11" key="1">
    <citation type="journal article" date="2019" name="Int. J. Syst. Evol. Microbiol.">
        <title>The Global Catalogue of Microorganisms (GCM) 10K type strain sequencing project: providing services to taxonomists for standard genome sequencing and annotation.</title>
        <authorList>
            <consortium name="The Broad Institute Genomics Platform"/>
            <consortium name="The Broad Institute Genome Sequencing Center for Infectious Disease"/>
            <person name="Wu L."/>
            <person name="Ma J."/>
        </authorList>
    </citation>
    <scope>NUCLEOTIDE SEQUENCE [LARGE SCALE GENOMIC DNA]</scope>
    <source>
        <strain evidence="10 11">JCM 12774</strain>
    </source>
</reference>
<proteinExistence type="predicted"/>
<feature type="transmembrane region" description="Helical" evidence="8">
    <location>
        <begin position="145"/>
        <end position="171"/>
    </location>
</feature>
<feature type="transmembrane region" description="Helical" evidence="8">
    <location>
        <begin position="81"/>
        <end position="102"/>
    </location>
</feature>
<evidence type="ECO:0000256" key="4">
    <source>
        <dbReference type="ARBA" id="ARBA00022679"/>
    </source>
</evidence>
<comment type="subcellular location">
    <subcellularLocation>
        <location evidence="1">Cell membrane</location>
        <topology evidence="1">Multi-pass membrane protein</topology>
    </subcellularLocation>
</comment>
<feature type="transmembrane region" description="Helical" evidence="8">
    <location>
        <begin position="309"/>
        <end position="330"/>
    </location>
</feature>
<evidence type="ECO:0000256" key="6">
    <source>
        <dbReference type="ARBA" id="ARBA00022989"/>
    </source>
</evidence>
<name>A0ABN0YPW7_9BACL</name>
<keyword evidence="7 8" id="KW-0472">Membrane</keyword>
<evidence type="ECO:0000313" key="11">
    <source>
        <dbReference type="Proteomes" id="UP001500340"/>
    </source>
</evidence>
<feature type="transmembrane region" description="Helical" evidence="8">
    <location>
        <begin position="369"/>
        <end position="387"/>
    </location>
</feature>
<dbReference type="InterPro" id="IPR050297">
    <property type="entry name" value="LipidA_mod_glycosyltrf_83"/>
</dbReference>
<keyword evidence="3" id="KW-0328">Glycosyltransferase</keyword>
<evidence type="ECO:0000256" key="7">
    <source>
        <dbReference type="ARBA" id="ARBA00023136"/>
    </source>
</evidence>
<evidence type="ECO:0000313" key="10">
    <source>
        <dbReference type="EMBL" id="GAA0404751.1"/>
    </source>
</evidence>
<dbReference type="RefSeq" id="WP_343863968.1">
    <property type="nucleotide sequence ID" value="NZ_BAAACX010000018.1"/>
</dbReference>
<comment type="caution">
    <text evidence="10">The sequence shown here is derived from an EMBL/GenBank/DDBJ whole genome shotgun (WGS) entry which is preliminary data.</text>
</comment>
<feature type="domain" description="Glycosyltransferase RgtA/B/C/D-like" evidence="9">
    <location>
        <begin position="79"/>
        <end position="237"/>
    </location>
</feature>
<evidence type="ECO:0000259" key="9">
    <source>
        <dbReference type="Pfam" id="PF13231"/>
    </source>
</evidence>
<keyword evidence="11" id="KW-1185">Reference proteome</keyword>
<keyword evidence="5 8" id="KW-0812">Transmembrane</keyword>
<evidence type="ECO:0000256" key="5">
    <source>
        <dbReference type="ARBA" id="ARBA00022692"/>
    </source>
</evidence>
<feature type="transmembrane region" description="Helical" evidence="8">
    <location>
        <begin position="336"/>
        <end position="357"/>
    </location>
</feature>
<feature type="transmembrane region" description="Helical" evidence="8">
    <location>
        <begin position="217"/>
        <end position="237"/>
    </location>
</feature>
<feature type="transmembrane region" description="Helical" evidence="8">
    <location>
        <begin position="178"/>
        <end position="197"/>
    </location>
</feature>
<dbReference type="Pfam" id="PF13231">
    <property type="entry name" value="PMT_2"/>
    <property type="match status" value="1"/>
</dbReference>
<accession>A0ABN0YPW7</accession>
<feature type="transmembrane region" description="Helical" evidence="8">
    <location>
        <begin position="393"/>
        <end position="412"/>
    </location>
</feature>
<dbReference type="InterPro" id="IPR038731">
    <property type="entry name" value="RgtA/B/C-like"/>
</dbReference>
<organism evidence="10 11">
    <name type="scientific">Paenibacillus motobuensis</name>
    <dbReference type="NCBI Taxonomy" id="295324"/>
    <lineage>
        <taxon>Bacteria</taxon>
        <taxon>Bacillati</taxon>
        <taxon>Bacillota</taxon>
        <taxon>Bacilli</taxon>
        <taxon>Bacillales</taxon>
        <taxon>Paenibacillaceae</taxon>
        <taxon>Paenibacillus</taxon>
    </lineage>
</organism>
<evidence type="ECO:0000256" key="2">
    <source>
        <dbReference type="ARBA" id="ARBA00022475"/>
    </source>
</evidence>
<feature type="transmembrane region" description="Helical" evidence="8">
    <location>
        <begin position="14"/>
        <end position="33"/>
    </location>
</feature>
<keyword evidence="2" id="KW-1003">Cell membrane</keyword>
<dbReference type="EMBL" id="BAAACX010000018">
    <property type="protein sequence ID" value="GAA0404751.1"/>
    <property type="molecule type" value="Genomic_DNA"/>
</dbReference>
<evidence type="ECO:0000256" key="8">
    <source>
        <dbReference type="SAM" id="Phobius"/>
    </source>
</evidence>
<evidence type="ECO:0000256" key="1">
    <source>
        <dbReference type="ARBA" id="ARBA00004651"/>
    </source>
</evidence>
<protein>
    <submittedName>
        <fullName evidence="10">Glycosyltransferase family 39 protein</fullName>
    </submittedName>
</protein>
<keyword evidence="6 8" id="KW-1133">Transmembrane helix</keyword>
<dbReference type="Proteomes" id="UP001500340">
    <property type="component" value="Unassembled WGS sequence"/>
</dbReference>
<sequence length="430" mass="49336">MFSYVIKDSKERRILYGLMIFVLVLSVSIVMYYDDYFFLGDPNAPNNDDVKYIQTAKILLNEGTLAYNTGTEPTSFIMPGFPLILAGFLAVFGQDGGGVVAFRLFQCLLQAGSLYLIFIIARYIFNSRIAFIACILSALYPPDYFSSGVILSETIFRIVVLLLVCALITAVQSKRWEWYVLIGVLTAVAAYFKPQASLFPSVLLILWWREKYTWKEMLRFTCMIGLVYIVLLSPWWIRNIITFGHFILFTESGGSPFLLGTQIFHLMPPDRFFEAYPQYNPETLFQGHDAAAAAKGIDILKYGFTHAPLLYLLWYTLGKFIGLYFEAYYWLPIFGLDLVTAHVIQALLIGLSIAGMVMSRRSDDRRRRLPVLLTIVYFTGIYVPFIAFSRYGYPTVVLLLMYSALAMDRIIYKIRLRRQKEQVTKHQMEG</sequence>
<dbReference type="PANTHER" id="PTHR33908:SF11">
    <property type="entry name" value="MEMBRANE PROTEIN"/>
    <property type="match status" value="1"/>
</dbReference>
<keyword evidence="4" id="KW-0808">Transferase</keyword>
<gene>
    <name evidence="10" type="ORF">GCM10008933_38850</name>
</gene>
<dbReference type="PANTHER" id="PTHR33908">
    <property type="entry name" value="MANNOSYLTRANSFERASE YKCB-RELATED"/>
    <property type="match status" value="1"/>
</dbReference>